<organism evidence="2 3">
    <name type="scientific">Pontibacter saemangeumensis</name>
    <dbReference type="NCBI Taxonomy" id="1084525"/>
    <lineage>
        <taxon>Bacteria</taxon>
        <taxon>Pseudomonadati</taxon>
        <taxon>Bacteroidota</taxon>
        <taxon>Cytophagia</taxon>
        <taxon>Cytophagales</taxon>
        <taxon>Hymenobacteraceae</taxon>
        <taxon>Pontibacter</taxon>
    </lineage>
</organism>
<protein>
    <recommendedName>
        <fullName evidence="4">Plasmid stabilization system protein ParE</fullName>
    </recommendedName>
</protein>
<proteinExistence type="predicted"/>
<dbReference type="Proteomes" id="UP001500552">
    <property type="component" value="Unassembled WGS sequence"/>
</dbReference>
<evidence type="ECO:0000313" key="3">
    <source>
        <dbReference type="Proteomes" id="UP001500552"/>
    </source>
</evidence>
<evidence type="ECO:0000256" key="1">
    <source>
        <dbReference type="ARBA" id="ARBA00022649"/>
    </source>
</evidence>
<dbReference type="InterPro" id="IPR007712">
    <property type="entry name" value="RelE/ParE_toxin"/>
</dbReference>
<gene>
    <name evidence="2" type="ORF">GCM10023188_37970</name>
</gene>
<accession>A0ABP8LYN8</accession>
<keyword evidence="1" id="KW-1277">Toxin-antitoxin system</keyword>
<reference evidence="3" key="1">
    <citation type="journal article" date="2019" name="Int. J. Syst. Evol. Microbiol.">
        <title>The Global Catalogue of Microorganisms (GCM) 10K type strain sequencing project: providing services to taxonomists for standard genome sequencing and annotation.</title>
        <authorList>
            <consortium name="The Broad Institute Genomics Platform"/>
            <consortium name="The Broad Institute Genome Sequencing Center for Infectious Disease"/>
            <person name="Wu L."/>
            <person name="Ma J."/>
        </authorList>
    </citation>
    <scope>NUCLEOTIDE SEQUENCE [LARGE SCALE GENOMIC DNA]</scope>
    <source>
        <strain evidence="3">JCM 17926</strain>
    </source>
</reference>
<dbReference type="Gene3D" id="3.30.2310.20">
    <property type="entry name" value="RelE-like"/>
    <property type="match status" value="1"/>
</dbReference>
<name>A0ABP8LYN8_9BACT</name>
<sequence length="101" mass="12020">MAKKRIVWSKEARLDFKATLEFYNERNGSNTYSRKLADQIFNIIEKLQSNNFLGIKTSDSEVRVLIKGTFSIFYELKEEEILILIIWDSRRNPDELKKYLP</sequence>
<dbReference type="EMBL" id="BAABHC010000029">
    <property type="protein sequence ID" value="GAA4440556.1"/>
    <property type="molecule type" value="Genomic_DNA"/>
</dbReference>
<dbReference type="RefSeq" id="WP_345161274.1">
    <property type="nucleotide sequence ID" value="NZ_BAABHC010000029.1"/>
</dbReference>
<dbReference type="InterPro" id="IPR035093">
    <property type="entry name" value="RelE/ParE_toxin_dom_sf"/>
</dbReference>
<comment type="caution">
    <text evidence="2">The sequence shown here is derived from an EMBL/GenBank/DDBJ whole genome shotgun (WGS) entry which is preliminary data.</text>
</comment>
<evidence type="ECO:0008006" key="4">
    <source>
        <dbReference type="Google" id="ProtNLM"/>
    </source>
</evidence>
<evidence type="ECO:0000313" key="2">
    <source>
        <dbReference type="EMBL" id="GAA4440556.1"/>
    </source>
</evidence>
<dbReference type="Pfam" id="PF05016">
    <property type="entry name" value="ParE_toxin"/>
    <property type="match status" value="1"/>
</dbReference>
<keyword evidence="3" id="KW-1185">Reference proteome</keyword>